<evidence type="ECO:0000256" key="9">
    <source>
        <dbReference type="ARBA" id="ARBA00076414"/>
    </source>
</evidence>
<comment type="function">
    <text evidence="7 10 11">Participates actively in the response to hyperosmotic and heat shock by preventing the aggregation of stress-denatured proteins, in association with DnaK and GrpE. It is the nucleotide exchange factor for DnaK and may function as a thermosensor. Unfolded proteins bind initially to DnaJ; upon interaction with the DnaJ-bound protein, DnaK hydrolyzes its bound ATP, resulting in the formation of a stable complex. GrpE releases ADP from DnaK; ATP binding to DnaK triggers the release of the substrate protein, thus completing the reaction cycle. Several rounds of ATP-dependent interactions between DnaJ, DnaK and GrpE are required for fully efficient folding.</text>
</comment>
<dbReference type="InterPro" id="IPR000740">
    <property type="entry name" value="GrpE"/>
</dbReference>
<feature type="region of interest" description="Disordered" evidence="13">
    <location>
        <begin position="1"/>
        <end position="26"/>
    </location>
</feature>
<dbReference type="GO" id="GO:0051082">
    <property type="term" value="F:unfolded protein binding"/>
    <property type="evidence" value="ECO:0007669"/>
    <property type="project" value="TreeGrafter"/>
</dbReference>
<accession>A0A1I3RAG3</accession>
<comment type="subcellular location">
    <subcellularLocation>
        <location evidence="1 10">Cytoplasm</location>
    </subcellularLocation>
</comment>
<dbReference type="PANTHER" id="PTHR21237">
    <property type="entry name" value="GRPE PROTEIN"/>
    <property type="match status" value="1"/>
</dbReference>
<reference evidence="15" key="1">
    <citation type="submission" date="2016-10" db="EMBL/GenBank/DDBJ databases">
        <authorList>
            <person name="Varghese N."/>
            <person name="Submissions S."/>
        </authorList>
    </citation>
    <scope>NUCLEOTIDE SEQUENCE [LARGE SCALE GENOMIC DNA]</scope>
    <source>
        <strain evidence="15">DSM 5918</strain>
    </source>
</reference>
<evidence type="ECO:0000256" key="12">
    <source>
        <dbReference type="RuleBase" id="RU004478"/>
    </source>
</evidence>
<dbReference type="Proteomes" id="UP000198635">
    <property type="component" value="Unassembled WGS sequence"/>
</dbReference>
<evidence type="ECO:0000256" key="13">
    <source>
        <dbReference type="SAM" id="MobiDB-lite"/>
    </source>
</evidence>
<dbReference type="Gene3D" id="2.30.22.10">
    <property type="entry name" value="Head domain of nucleotide exchange factor GrpE"/>
    <property type="match status" value="1"/>
</dbReference>
<gene>
    <name evidence="10" type="primary">grpE</name>
    <name evidence="14" type="ORF">SAMN04488082_103103</name>
</gene>
<protein>
    <recommendedName>
        <fullName evidence="8 10">Protein GrpE</fullName>
    </recommendedName>
    <alternativeName>
        <fullName evidence="9 10">HSP-70 cofactor</fullName>
    </alternativeName>
</protein>
<dbReference type="InterPro" id="IPR009012">
    <property type="entry name" value="GrpE_head"/>
</dbReference>
<evidence type="ECO:0000256" key="4">
    <source>
        <dbReference type="ARBA" id="ARBA00022490"/>
    </source>
</evidence>
<evidence type="ECO:0000256" key="3">
    <source>
        <dbReference type="ARBA" id="ARBA00011738"/>
    </source>
</evidence>
<keyword evidence="15" id="KW-1185">Reference proteome</keyword>
<evidence type="ECO:0000256" key="2">
    <source>
        <dbReference type="ARBA" id="ARBA00009054"/>
    </source>
</evidence>
<dbReference type="Gene3D" id="3.90.20.20">
    <property type="match status" value="1"/>
</dbReference>
<keyword evidence="6 10" id="KW-0143">Chaperone</keyword>
<dbReference type="FunFam" id="2.30.22.10:FF:000001">
    <property type="entry name" value="Protein GrpE"/>
    <property type="match status" value="1"/>
</dbReference>
<dbReference type="SUPFAM" id="SSF51064">
    <property type="entry name" value="Head domain of nucleotide exchange factor GrpE"/>
    <property type="match status" value="1"/>
</dbReference>
<evidence type="ECO:0000256" key="6">
    <source>
        <dbReference type="ARBA" id="ARBA00023186"/>
    </source>
</evidence>
<dbReference type="SUPFAM" id="SSF58014">
    <property type="entry name" value="Coiled-coil domain of nucleotide exchange factor GrpE"/>
    <property type="match status" value="1"/>
</dbReference>
<evidence type="ECO:0000256" key="11">
    <source>
        <dbReference type="RuleBase" id="RU000639"/>
    </source>
</evidence>
<dbReference type="CDD" id="cd00446">
    <property type="entry name" value="GrpE"/>
    <property type="match status" value="1"/>
</dbReference>
<dbReference type="EMBL" id="FORX01000003">
    <property type="protein sequence ID" value="SFJ43593.1"/>
    <property type="molecule type" value="Genomic_DNA"/>
</dbReference>
<dbReference type="GO" id="GO:0006457">
    <property type="term" value="P:protein folding"/>
    <property type="evidence" value="ECO:0007669"/>
    <property type="project" value="InterPro"/>
</dbReference>
<dbReference type="AlphaFoldDB" id="A0A1I3RAG3"/>
<evidence type="ECO:0000256" key="8">
    <source>
        <dbReference type="ARBA" id="ARBA00072274"/>
    </source>
</evidence>
<comment type="similarity">
    <text evidence="2 10 12">Belongs to the GrpE family.</text>
</comment>
<dbReference type="GO" id="GO:0042803">
    <property type="term" value="F:protein homodimerization activity"/>
    <property type="evidence" value="ECO:0007669"/>
    <property type="project" value="InterPro"/>
</dbReference>
<evidence type="ECO:0000256" key="1">
    <source>
        <dbReference type="ARBA" id="ARBA00004496"/>
    </source>
</evidence>
<keyword evidence="4 10" id="KW-0963">Cytoplasm</keyword>
<keyword evidence="5 10" id="KW-0346">Stress response</keyword>
<evidence type="ECO:0000256" key="10">
    <source>
        <dbReference type="HAMAP-Rule" id="MF_01151"/>
    </source>
</evidence>
<dbReference type="STRING" id="52560.SAMN04488082_103103"/>
<evidence type="ECO:0000313" key="14">
    <source>
        <dbReference type="EMBL" id="SFJ43593.1"/>
    </source>
</evidence>
<evidence type="ECO:0000313" key="15">
    <source>
        <dbReference type="Proteomes" id="UP000198635"/>
    </source>
</evidence>
<name>A0A1I3RAG3_9BACT</name>
<dbReference type="PROSITE" id="PS01071">
    <property type="entry name" value="GRPE"/>
    <property type="match status" value="1"/>
</dbReference>
<dbReference type="NCBIfam" id="NF010738">
    <property type="entry name" value="PRK14140.1"/>
    <property type="match status" value="1"/>
</dbReference>
<sequence>MSNKEKEGQNPEEVQTEMQTEETPELTLEEKYVQALADVEELKKDNLRVLADSENFKKRLQREKEDYFKFATSAILEEIIPVMDNLDLALAHGKQAEACKDLVTGVEMTMNIFLDTMKKHGLEQIAEVDVPFDPARHEALGQVERDDVGENTVCQMLQKGYMLKDRLLRPAKVMVSRKAGA</sequence>
<dbReference type="HAMAP" id="MF_01151">
    <property type="entry name" value="GrpE"/>
    <property type="match status" value="1"/>
</dbReference>
<dbReference type="PANTHER" id="PTHR21237:SF23">
    <property type="entry name" value="GRPE PROTEIN HOMOLOG, MITOCHONDRIAL"/>
    <property type="match status" value="1"/>
</dbReference>
<dbReference type="GO" id="GO:0005737">
    <property type="term" value="C:cytoplasm"/>
    <property type="evidence" value="ECO:0007669"/>
    <property type="project" value="UniProtKB-SubCell"/>
</dbReference>
<dbReference type="OrthoDB" id="9789811at2"/>
<comment type="subunit">
    <text evidence="3 10">Homodimer.</text>
</comment>
<dbReference type="GO" id="GO:0000774">
    <property type="term" value="F:adenyl-nucleotide exchange factor activity"/>
    <property type="evidence" value="ECO:0007669"/>
    <property type="project" value="InterPro"/>
</dbReference>
<dbReference type="InterPro" id="IPR013805">
    <property type="entry name" value="GrpE_CC"/>
</dbReference>
<dbReference type="GO" id="GO:0051087">
    <property type="term" value="F:protein-folding chaperone binding"/>
    <property type="evidence" value="ECO:0007669"/>
    <property type="project" value="InterPro"/>
</dbReference>
<dbReference type="Pfam" id="PF01025">
    <property type="entry name" value="GrpE"/>
    <property type="match status" value="1"/>
</dbReference>
<evidence type="ECO:0000256" key="5">
    <source>
        <dbReference type="ARBA" id="ARBA00023016"/>
    </source>
</evidence>
<evidence type="ECO:0000256" key="7">
    <source>
        <dbReference type="ARBA" id="ARBA00053401"/>
    </source>
</evidence>
<organism evidence="14 15">
    <name type="scientific">Desulfomicrobium apsheronum</name>
    <dbReference type="NCBI Taxonomy" id="52560"/>
    <lineage>
        <taxon>Bacteria</taxon>
        <taxon>Pseudomonadati</taxon>
        <taxon>Thermodesulfobacteriota</taxon>
        <taxon>Desulfovibrionia</taxon>
        <taxon>Desulfovibrionales</taxon>
        <taxon>Desulfomicrobiaceae</taxon>
        <taxon>Desulfomicrobium</taxon>
    </lineage>
</organism>
<dbReference type="PRINTS" id="PR00773">
    <property type="entry name" value="GRPEPROTEIN"/>
</dbReference>
<dbReference type="RefSeq" id="WP_092373136.1">
    <property type="nucleotide sequence ID" value="NZ_FORX01000003.1"/>
</dbReference>
<proteinExistence type="inferred from homology"/>